<evidence type="ECO:0000313" key="1">
    <source>
        <dbReference type="EMBL" id="KAJ7733455.1"/>
    </source>
</evidence>
<gene>
    <name evidence="1" type="ORF">B0H16DRAFT_1220667</name>
</gene>
<dbReference type="EMBL" id="JARKIB010000138">
    <property type="protein sequence ID" value="KAJ7733455.1"/>
    <property type="molecule type" value="Genomic_DNA"/>
</dbReference>
<proteinExistence type="predicted"/>
<organism evidence="1 2">
    <name type="scientific">Mycena metata</name>
    <dbReference type="NCBI Taxonomy" id="1033252"/>
    <lineage>
        <taxon>Eukaryota</taxon>
        <taxon>Fungi</taxon>
        <taxon>Dikarya</taxon>
        <taxon>Basidiomycota</taxon>
        <taxon>Agaricomycotina</taxon>
        <taxon>Agaricomycetes</taxon>
        <taxon>Agaricomycetidae</taxon>
        <taxon>Agaricales</taxon>
        <taxon>Marasmiineae</taxon>
        <taxon>Mycenaceae</taxon>
        <taxon>Mycena</taxon>
    </lineage>
</organism>
<dbReference type="Proteomes" id="UP001215598">
    <property type="component" value="Unassembled WGS sequence"/>
</dbReference>
<reference evidence="1" key="1">
    <citation type="submission" date="2023-03" db="EMBL/GenBank/DDBJ databases">
        <title>Massive genome expansion in bonnet fungi (Mycena s.s.) driven by repeated elements and novel gene families across ecological guilds.</title>
        <authorList>
            <consortium name="Lawrence Berkeley National Laboratory"/>
            <person name="Harder C.B."/>
            <person name="Miyauchi S."/>
            <person name="Viragh M."/>
            <person name="Kuo A."/>
            <person name="Thoen E."/>
            <person name="Andreopoulos B."/>
            <person name="Lu D."/>
            <person name="Skrede I."/>
            <person name="Drula E."/>
            <person name="Henrissat B."/>
            <person name="Morin E."/>
            <person name="Kohler A."/>
            <person name="Barry K."/>
            <person name="LaButti K."/>
            <person name="Morin E."/>
            <person name="Salamov A."/>
            <person name="Lipzen A."/>
            <person name="Mereny Z."/>
            <person name="Hegedus B."/>
            <person name="Baldrian P."/>
            <person name="Stursova M."/>
            <person name="Weitz H."/>
            <person name="Taylor A."/>
            <person name="Grigoriev I.V."/>
            <person name="Nagy L.G."/>
            <person name="Martin F."/>
            <person name="Kauserud H."/>
        </authorList>
    </citation>
    <scope>NUCLEOTIDE SEQUENCE</scope>
    <source>
        <strain evidence="1">CBHHK182m</strain>
    </source>
</reference>
<comment type="caution">
    <text evidence="1">The sequence shown here is derived from an EMBL/GenBank/DDBJ whole genome shotgun (WGS) entry which is preliminary data.</text>
</comment>
<sequence length="73" mass="8111">MTAHKAQGKTLPACVVNFTGCKGSESPYVMLSRATSLDGVVILTPFAHERIACRQNEDLRQEFRRLAYLALQT</sequence>
<dbReference type="AlphaFoldDB" id="A0AAD7I272"/>
<evidence type="ECO:0000313" key="2">
    <source>
        <dbReference type="Proteomes" id="UP001215598"/>
    </source>
</evidence>
<keyword evidence="2" id="KW-1185">Reference proteome</keyword>
<accession>A0AAD7I272</accession>
<name>A0AAD7I272_9AGAR</name>
<protein>
    <recommendedName>
        <fullName evidence="3">UvrD-like helicase C-terminal domain-containing protein</fullName>
    </recommendedName>
</protein>
<evidence type="ECO:0008006" key="3">
    <source>
        <dbReference type="Google" id="ProtNLM"/>
    </source>
</evidence>
<feature type="non-terminal residue" evidence="1">
    <location>
        <position position="73"/>
    </location>
</feature>